<evidence type="ECO:0000313" key="3">
    <source>
        <dbReference type="EMBL" id="MDC0716452.1"/>
    </source>
</evidence>
<dbReference type="Pfam" id="PF15538">
    <property type="entry name" value="Ntox46"/>
    <property type="match status" value="1"/>
</dbReference>
<dbReference type="EMBL" id="JAQNDL010000001">
    <property type="protein sequence ID" value="MDC0716452.1"/>
    <property type="molecule type" value="Genomic_DNA"/>
</dbReference>
<dbReference type="RefSeq" id="WP_272084926.1">
    <property type="nucleotide sequence ID" value="NZ_JAQNDL010000001.1"/>
</dbReference>
<comment type="caution">
    <text evidence="3">The sequence shown here is derived from an EMBL/GenBank/DDBJ whole genome shotgun (WGS) entry which is preliminary data.</text>
</comment>
<dbReference type="InterPro" id="IPR028238">
    <property type="entry name" value="Ntox46"/>
</dbReference>
<dbReference type="Gene3D" id="2.60.200.60">
    <property type="match status" value="2"/>
</dbReference>
<evidence type="ECO:0000313" key="4">
    <source>
        <dbReference type="Proteomes" id="UP001221686"/>
    </source>
</evidence>
<evidence type="ECO:0000259" key="2">
    <source>
        <dbReference type="Pfam" id="PF15538"/>
    </source>
</evidence>
<keyword evidence="4" id="KW-1185">Reference proteome</keyword>
<dbReference type="Proteomes" id="UP001221686">
    <property type="component" value="Unassembled WGS sequence"/>
</dbReference>
<accession>A0ABT5DS23</accession>
<dbReference type="CDD" id="cd14738">
    <property type="entry name" value="PAAR_2"/>
    <property type="match status" value="1"/>
</dbReference>
<feature type="domain" description="Bacterial toxin 46" evidence="2">
    <location>
        <begin position="204"/>
        <end position="310"/>
    </location>
</feature>
<name>A0ABT5DS23_9BACT</name>
<feature type="compositionally biased region" description="Basic and acidic residues" evidence="1">
    <location>
        <begin position="125"/>
        <end position="134"/>
    </location>
</feature>
<organism evidence="3 4">
    <name type="scientific">Nannocystis bainbridge</name>
    <dbReference type="NCBI Taxonomy" id="2995303"/>
    <lineage>
        <taxon>Bacteria</taxon>
        <taxon>Pseudomonadati</taxon>
        <taxon>Myxococcota</taxon>
        <taxon>Polyangia</taxon>
        <taxon>Nannocystales</taxon>
        <taxon>Nannocystaceae</taxon>
        <taxon>Nannocystis</taxon>
    </lineage>
</organism>
<protein>
    <submittedName>
        <fullName evidence="3">PAAR domain-containing protein</fullName>
    </submittedName>
</protein>
<feature type="region of interest" description="Disordered" evidence="1">
    <location>
        <begin position="125"/>
        <end position="152"/>
    </location>
</feature>
<dbReference type="InterPro" id="IPR008727">
    <property type="entry name" value="PAAR_motif"/>
</dbReference>
<gene>
    <name evidence="3" type="ORF">POL25_06095</name>
</gene>
<evidence type="ECO:0000256" key="1">
    <source>
        <dbReference type="SAM" id="MobiDB-lite"/>
    </source>
</evidence>
<reference evidence="3 4" key="1">
    <citation type="submission" date="2022-11" db="EMBL/GenBank/DDBJ databases">
        <title>Minimal conservation of predation-associated metabolite biosynthetic gene clusters underscores biosynthetic potential of Myxococcota including descriptions for ten novel species: Archangium lansinium sp. nov., Myxococcus landrumus sp. nov., Nannocystis bai.</title>
        <authorList>
            <person name="Ahearne A."/>
            <person name="Stevens C."/>
            <person name="Dowd S."/>
        </authorList>
    </citation>
    <scope>NUCLEOTIDE SEQUENCE [LARGE SCALE GENOMIC DNA]</scope>
    <source>
        <strain evidence="3 4">BB15-2</strain>
    </source>
</reference>
<proteinExistence type="predicted"/>
<sequence length="339" mass="36245">MPDAARISDSHVCPKVEPGPVPHVGGPIFSGSADVIVGFLPAARKDDSVVCFPVGPSDRIQQGSATVLINHRQAARRTDPAVHIGGDRIVDGCPTVVIGDSTQSFVFREAAKLGTPFCEECERKRREYDSRDDSATPDAPDPETVTLDDEAPVGARSGRDAFADLDFTKHELAGMLDSDDGLSEARMQARYAVAYQFYAAHTPDTVKPSEILSHIKGIDLEQPVIVRSFAGKTMHQRSIPGAGVGQYFTLDPSITPEQVGVSPMSYGYVDGKPGPPPLLREPREVAFDEPALGLQSTAAPIVDDWSLKDARAGTLVAVYCPGGATQVMIPRKFHPSAEG</sequence>
<dbReference type="Pfam" id="PF05488">
    <property type="entry name" value="PAAR_motif"/>
    <property type="match status" value="1"/>
</dbReference>